<dbReference type="EMBL" id="JAUHGG010000003">
    <property type="protein sequence ID" value="MDS1820829.1"/>
    <property type="molecule type" value="Genomic_DNA"/>
</dbReference>
<proteinExistence type="predicted"/>
<dbReference type="Proteomes" id="UP001253193">
    <property type="component" value="Unassembled WGS sequence"/>
</dbReference>
<protein>
    <submittedName>
        <fullName evidence="1">Uncharacterized protein</fullName>
    </submittedName>
</protein>
<evidence type="ECO:0000313" key="1">
    <source>
        <dbReference type="EMBL" id="MDS1820829.1"/>
    </source>
</evidence>
<sequence>MSASLTQTIATYDIEDKDKIIALSFLCDLVSASIESNLLSMIHKIKPCMDNSYGFELHGGEDIRYLYYPEYIKAPILHAIRAFKLAYREKFEGDLGGWIDDLIIEELADNIAYYIDICTQRHSRQ</sequence>
<name>A0AAW8PZR5_VIBPH</name>
<gene>
    <name evidence="1" type="ORF">QX249_09195</name>
</gene>
<comment type="caution">
    <text evidence="1">The sequence shown here is derived from an EMBL/GenBank/DDBJ whole genome shotgun (WGS) entry which is preliminary data.</text>
</comment>
<dbReference type="AlphaFoldDB" id="A0AAW8PZR5"/>
<reference evidence="1" key="1">
    <citation type="submission" date="2023-06" db="EMBL/GenBank/DDBJ databases">
        <title>Genomic Diversity of Vibrio spp. and Metagenomic Analysis of Pathogens in Florida Gulf Coastal Waters Following Hurricane Ian.</title>
        <authorList>
            <person name="Brumfield K.D."/>
        </authorList>
    </citation>
    <scope>NUCLEOTIDE SEQUENCE</scope>
    <source>
        <strain evidence="1">WBS2B-138</strain>
    </source>
</reference>
<organism evidence="1 2">
    <name type="scientific">Vibrio parahaemolyticus</name>
    <dbReference type="NCBI Taxonomy" id="670"/>
    <lineage>
        <taxon>Bacteria</taxon>
        <taxon>Pseudomonadati</taxon>
        <taxon>Pseudomonadota</taxon>
        <taxon>Gammaproteobacteria</taxon>
        <taxon>Vibrionales</taxon>
        <taxon>Vibrionaceae</taxon>
        <taxon>Vibrio</taxon>
    </lineage>
</organism>
<accession>A0AAW8PZR5</accession>
<evidence type="ECO:0000313" key="2">
    <source>
        <dbReference type="Proteomes" id="UP001253193"/>
    </source>
</evidence>